<dbReference type="InterPro" id="IPR020046">
    <property type="entry name" value="5-3_exonucl_a-hlix_arch_N"/>
</dbReference>
<evidence type="ECO:0000313" key="5">
    <source>
        <dbReference type="Proteomes" id="UP000193228"/>
    </source>
</evidence>
<evidence type="ECO:0000256" key="2">
    <source>
        <dbReference type="ARBA" id="ARBA00022801"/>
    </source>
</evidence>
<dbReference type="Gene3D" id="1.10.150.20">
    <property type="entry name" value="5' to 3' exonuclease, C-terminal subdomain"/>
    <property type="match status" value="1"/>
</dbReference>
<feature type="domain" description="5'-3' exonuclease" evidence="3">
    <location>
        <begin position="1"/>
        <end position="261"/>
    </location>
</feature>
<dbReference type="GO" id="GO:0033567">
    <property type="term" value="P:DNA replication, Okazaki fragment processing"/>
    <property type="evidence" value="ECO:0007669"/>
    <property type="project" value="InterPro"/>
</dbReference>
<dbReference type="RefSeq" id="WP_085483830.1">
    <property type="nucleotide sequence ID" value="NZ_FXAT01000004.1"/>
</dbReference>
<dbReference type="AlphaFoldDB" id="A0A1X7KQ29"/>
<dbReference type="PANTHER" id="PTHR42646:SF2">
    <property type="entry name" value="5'-3' EXONUCLEASE FAMILY PROTEIN"/>
    <property type="match status" value="1"/>
</dbReference>
<dbReference type="InterPro" id="IPR038969">
    <property type="entry name" value="FEN"/>
</dbReference>
<keyword evidence="1" id="KW-0540">Nuclease</keyword>
<dbReference type="SUPFAM" id="SSF88723">
    <property type="entry name" value="PIN domain-like"/>
    <property type="match status" value="1"/>
</dbReference>
<protein>
    <submittedName>
        <fullName evidence="4">DNA polymerase-1</fullName>
    </submittedName>
</protein>
<dbReference type="EMBL" id="FXAT01000004">
    <property type="protein sequence ID" value="SMG43357.1"/>
    <property type="molecule type" value="Genomic_DNA"/>
</dbReference>
<gene>
    <name evidence="4" type="ORF">SAMN06265784_104153</name>
</gene>
<dbReference type="InterPro" id="IPR029060">
    <property type="entry name" value="PIN-like_dom_sf"/>
</dbReference>
<reference evidence="5" key="1">
    <citation type="submission" date="2017-04" db="EMBL/GenBank/DDBJ databases">
        <authorList>
            <person name="Varghese N."/>
            <person name="Submissions S."/>
        </authorList>
    </citation>
    <scope>NUCLEOTIDE SEQUENCE [LARGE SCALE GENOMIC DNA]</scope>
    <source>
        <strain evidence="5">LMG 29540</strain>
    </source>
</reference>
<dbReference type="STRING" id="1515439.SAMN06265784_104153"/>
<dbReference type="OrthoDB" id="9806424at2"/>
<evidence type="ECO:0000256" key="1">
    <source>
        <dbReference type="ARBA" id="ARBA00022722"/>
    </source>
</evidence>
<dbReference type="Proteomes" id="UP000193228">
    <property type="component" value="Unassembled WGS sequence"/>
</dbReference>
<dbReference type="SMART" id="SM00475">
    <property type="entry name" value="53EXOc"/>
    <property type="match status" value="1"/>
</dbReference>
<keyword evidence="2" id="KW-0378">Hydrolase</keyword>
<dbReference type="GO" id="GO:0003677">
    <property type="term" value="F:DNA binding"/>
    <property type="evidence" value="ECO:0007669"/>
    <property type="project" value="InterPro"/>
</dbReference>
<organism evidence="4 5">
    <name type="scientific">Paraburkholderia susongensis</name>
    <dbReference type="NCBI Taxonomy" id="1515439"/>
    <lineage>
        <taxon>Bacteria</taxon>
        <taxon>Pseudomonadati</taxon>
        <taxon>Pseudomonadota</taxon>
        <taxon>Betaproteobacteria</taxon>
        <taxon>Burkholderiales</taxon>
        <taxon>Burkholderiaceae</taxon>
        <taxon>Paraburkholderia</taxon>
    </lineage>
</organism>
<dbReference type="Pfam" id="PF02739">
    <property type="entry name" value="5_3_exonuc_N"/>
    <property type="match status" value="1"/>
</dbReference>
<keyword evidence="5" id="KW-1185">Reference proteome</keyword>
<evidence type="ECO:0000313" key="4">
    <source>
        <dbReference type="EMBL" id="SMG43357.1"/>
    </source>
</evidence>
<evidence type="ECO:0000259" key="3">
    <source>
        <dbReference type="SMART" id="SM00475"/>
    </source>
</evidence>
<accession>A0A1X7KQ29</accession>
<dbReference type="GO" id="GO:0017108">
    <property type="term" value="F:5'-flap endonuclease activity"/>
    <property type="evidence" value="ECO:0007669"/>
    <property type="project" value="InterPro"/>
</dbReference>
<dbReference type="InterPro" id="IPR036279">
    <property type="entry name" value="5-3_exonuclease_C_sf"/>
</dbReference>
<dbReference type="GO" id="GO:0008409">
    <property type="term" value="F:5'-3' exonuclease activity"/>
    <property type="evidence" value="ECO:0007669"/>
    <property type="project" value="InterPro"/>
</dbReference>
<name>A0A1X7KQ29_9BURK</name>
<proteinExistence type="predicted"/>
<sequence>MRTTLLIDADIVAFKVASISQKTFKFEGENGEVIEALTVDEWDEVYPRVDVLLAEYMETTKADDLIICLSCPTEEGWRIGIYPEYKANRDYSKRPVHLSAVKDYMAEKYRSYRKPTMEADDIMGILSTHPKLVPGKRIIVSEDKDMQTIPGWLWNPAKDTKPRLIDEHHANYFHLYQALIGDTTDGYKGCPGIGPKKAEPILEAHCHETKHDSRFDVEGAWESIVATYAKKGLTEEDALLQARLARICRASDYDFKKQEVILWKPQ</sequence>
<dbReference type="InterPro" id="IPR002421">
    <property type="entry name" value="5-3_exonuclease"/>
</dbReference>
<dbReference type="Gene3D" id="3.40.50.1010">
    <property type="entry name" value="5'-nuclease"/>
    <property type="match status" value="1"/>
</dbReference>
<dbReference type="SUPFAM" id="SSF47807">
    <property type="entry name" value="5' to 3' exonuclease, C-terminal subdomain"/>
    <property type="match status" value="1"/>
</dbReference>
<dbReference type="PANTHER" id="PTHR42646">
    <property type="entry name" value="FLAP ENDONUCLEASE XNI"/>
    <property type="match status" value="1"/>
</dbReference>